<name>A0A1M7DVT3_9BRAD</name>
<evidence type="ECO:0000313" key="3">
    <source>
        <dbReference type="Proteomes" id="UP000189935"/>
    </source>
</evidence>
<evidence type="ECO:0000313" key="2">
    <source>
        <dbReference type="EMBL" id="SHL83612.1"/>
    </source>
</evidence>
<reference evidence="2 3" key="1">
    <citation type="submission" date="2016-11" db="EMBL/GenBank/DDBJ databases">
        <authorList>
            <person name="Jaros S."/>
            <person name="Januszkiewicz K."/>
            <person name="Wedrychowicz H."/>
        </authorList>
    </citation>
    <scope>NUCLEOTIDE SEQUENCE [LARGE SCALE GENOMIC DNA]</scope>
    <source>
        <strain evidence="2 3">GAS499</strain>
    </source>
</reference>
<feature type="transmembrane region" description="Helical" evidence="1">
    <location>
        <begin position="116"/>
        <end position="140"/>
    </location>
</feature>
<keyword evidence="1" id="KW-0472">Membrane</keyword>
<organism evidence="2 3">
    <name type="scientific">Bradyrhizobium lablabi</name>
    <dbReference type="NCBI Taxonomy" id="722472"/>
    <lineage>
        <taxon>Bacteria</taxon>
        <taxon>Pseudomonadati</taxon>
        <taxon>Pseudomonadota</taxon>
        <taxon>Alphaproteobacteria</taxon>
        <taxon>Hyphomicrobiales</taxon>
        <taxon>Nitrobacteraceae</taxon>
        <taxon>Bradyrhizobium</taxon>
    </lineage>
</organism>
<evidence type="ECO:0000256" key="1">
    <source>
        <dbReference type="SAM" id="Phobius"/>
    </source>
</evidence>
<dbReference type="EMBL" id="LT670844">
    <property type="protein sequence ID" value="SHL83612.1"/>
    <property type="molecule type" value="Genomic_DNA"/>
</dbReference>
<gene>
    <name evidence="2" type="ORF">SAMN05444159_6947</name>
</gene>
<keyword evidence="1" id="KW-0812">Transmembrane</keyword>
<sequence>MRYYVIRHLGEAAMMYGNISQGETGNWPAPVKDGKIIAPGRGLQVGKIYRLKFPGFAARAIEPPSGGKAGNYPFLVESLFLRGRWYVNERGEPDNISSPALIVRAPDHRSLSIRNVLAGPVYFVAFVFHLLCAGLTVFAAKIAGHPH</sequence>
<dbReference type="Proteomes" id="UP000189935">
    <property type="component" value="Chromosome I"/>
</dbReference>
<proteinExistence type="predicted"/>
<protein>
    <submittedName>
        <fullName evidence="2">Uncharacterized protein</fullName>
    </submittedName>
</protein>
<dbReference type="AlphaFoldDB" id="A0A1M7DVT3"/>
<accession>A0A1M7DVT3</accession>
<keyword evidence="1" id="KW-1133">Transmembrane helix</keyword>